<proteinExistence type="predicted"/>
<reference evidence="1" key="2">
    <citation type="submission" date="2020-09" db="EMBL/GenBank/DDBJ databases">
        <authorList>
            <person name="Sun Q."/>
            <person name="Zhou Y."/>
        </authorList>
    </citation>
    <scope>NUCLEOTIDE SEQUENCE</scope>
    <source>
        <strain evidence="1">CGMCC 1.15880</strain>
    </source>
</reference>
<comment type="caution">
    <text evidence="1">The sequence shown here is derived from an EMBL/GenBank/DDBJ whole genome shotgun (WGS) entry which is preliminary data.</text>
</comment>
<dbReference type="Gene3D" id="1.10.600.10">
    <property type="entry name" value="Farnesyl Diphosphate Synthase"/>
    <property type="match status" value="1"/>
</dbReference>
<dbReference type="Pfam" id="PF00494">
    <property type="entry name" value="SQS_PSY"/>
    <property type="match status" value="1"/>
</dbReference>
<gene>
    <name evidence="1" type="ORF">GCM10011498_25130</name>
</gene>
<organism evidence="1 2">
    <name type="scientific">Neptunicoccus cionae</name>
    <dbReference type="NCBI Taxonomy" id="2035344"/>
    <lineage>
        <taxon>Bacteria</taxon>
        <taxon>Pseudomonadati</taxon>
        <taxon>Pseudomonadota</taxon>
        <taxon>Alphaproteobacteria</taxon>
        <taxon>Rhodobacterales</taxon>
        <taxon>Paracoccaceae</taxon>
        <taxon>Neptunicoccus</taxon>
    </lineage>
</organism>
<dbReference type="RefSeq" id="WP_188675809.1">
    <property type="nucleotide sequence ID" value="NZ_BMKA01000003.1"/>
</dbReference>
<name>A0A916R2L4_9RHOB</name>
<dbReference type="EMBL" id="BMKA01000003">
    <property type="protein sequence ID" value="GGA23255.1"/>
    <property type="molecule type" value="Genomic_DNA"/>
</dbReference>
<keyword evidence="2" id="KW-1185">Reference proteome</keyword>
<evidence type="ECO:0000313" key="2">
    <source>
        <dbReference type="Proteomes" id="UP000628017"/>
    </source>
</evidence>
<accession>A0A916R2L4</accession>
<dbReference type="Proteomes" id="UP000628017">
    <property type="component" value="Unassembled WGS sequence"/>
</dbReference>
<dbReference type="AlphaFoldDB" id="A0A916R2L4"/>
<reference evidence="1" key="1">
    <citation type="journal article" date="2014" name="Int. J. Syst. Evol. Microbiol.">
        <title>Complete genome sequence of Corynebacterium casei LMG S-19264T (=DSM 44701T), isolated from a smear-ripened cheese.</title>
        <authorList>
            <consortium name="US DOE Joint Genome Institute (JGI-PGF)"/>
            <person name="Walter F."/>
            <person name="Albersmeier A."/>
            <person name="Kalinowski J."/>
            <person name="Ruckert C."/>
        </authorList>
    </citation>
    <scope>NUCLEOTIDE SEQUENCE</scope>
    <source>
        <strain evidence="1">CGMCC 1.15880</strain>
    </source>
</reference>
<dbReference type="InterPro" id="IPR002060">
    <property type="entry name" value="Squ/phyt_synthse"/>
</dbReference>
<dbReference type="InterPro" id="IPR008949">
    <property type="entry name" value="Isoprenoid_synthase_dom_sf"/>
</dbReference>
<evidence type="ECO:0000313" key="1">
    <source>
        <dbReference type="EMBL" id="GGA23255.1"/>
    </source>
</evidence>
<dbReference type="SUPFAM" id="SSF48576">
    <property type="entry name" value="Terpenoid synthases"/>
    <property type="match status" value="1"/>
</dbReference>
<protein>
    <submittedName>
        <fullName evidence="1">Phytoene synthase</fullName>
    </submittedName>
</protein>
<sequence>MSLQDDIASCAETVHSGDPMRFLSAMTADGADRDALMVLYAFNVEVARAPWVTEEPMIAEMRLQWWIDAVEEIFTGATVRRHQVVTPLAELVARRDLPRGPFDALIAARRWDIYKEPHADDAALWSYLDGTAGSLMALAVQAMDGQGDAAVLKAANAYGTACGAAGLLEAVPALEAANRYPLVDGTAQGVSALAGKALAQMDAAKTALKGVARPKRAALRTGWLARGVLRQAVREPALVGAGMLGRSDAGKRLRLMGLAATGRF</sequence>